<feature type="region of interest" description="Disordered" evidence="1">
    <location>
        <begin position="64"/>
        <end position="98"/>
    </location>
</feature>
<dbReference type="AlphaFoldDB" id="A0A4U8W7F2"/>
<evidence type="ECO:0000313" key="2">
    <source>
        <dbReference type="EMBL" id="VFB00990.1"/>
    </source>
</evidence>
<sequence length="245" mass="24657">MLGFGAGGSVLGNAPLGGPLYGAVAAGVGNEGGYVSVDNRGFRRAGRVRGTVLLAAAVLGVAGCSGSTEGSPTAVESAATSAASGETSGGGSAAASTSAKSEEGALWDPCALPESAISGTGLEPASKESGIANVDFTDADWKTCDWRATAGWYNFGMYSGTPTLDEVRARPDYTSFVPRSVGAREALQFRDTGATAHLTCAMAVAVPQGIVMFDVQARASVGVKDDPCVVLDRHVADLAEYLPAS</sequence>
<dbReference type="Pfam" id="PF12079">
    <property type="entry name" value="DUF3558"/>
    <property type="match status" value="1"/>
</dbReference>
<dbReference type="InterPro" id="IPR024520">
    <property type="entry name" value="DUF3558"/>
</dbReference>
<reference evidence="2 3" key="1">
    <citation type="submission" date="2019-02" db="EMBL/GenBank/DDBJ databases">
        <authorList>
            <consortium name="Pathogen Informatics"/>
        </authorList>
    </citation>
    <scope>NUCLEOTIDE SEQUENCE [LARGE SCALE GENOMIC DNA]</scope>
    <source>
        <strain evidence="2 3">3012STDY6756504</strain>
    </source>
</reference>
<name>A0A4U8W7F2_9NOCA</name>
<dbReference type="EMBL" id="LR215973">
    <property type="protein sequence ID" value="VFB00990.1"/>
    <property type="molecule type" value="Genomic_DNA"/>
</dbReference>
<dbReference type="Proteomes" id="UP000290439">
    <property type="component" value="Chromosome"/>
</dbReference>
<gene>
    <name evidence="2" type="ORF">NCTC10797_04800</name>
</gene>
<proteinExistence type="predicted"/>
<protein>
    <submittedName>
        <fullName evidence="2">Protein of uncharacterized function (DUF3558)</fullName>
    </submittedName>
</protein>
<evidence type="ECO:0000313" key="3">
    <source>
        <dbReference type="Proteomes" id="UP000290439"/>
    </source>
</evidence>
<organism evidence="2 3">
    <name type="scientific">Nocardia cyriacigeorgica</name>
    <dbReference type="NCBI Taxonomy" id="135487"/>
    <lineage>
        <taxon>Bacteria</taxon>
        <taxon>Bacillati</taxon>
        <taxon>Actinomycetota</taxon>
        <taxon>Actinomycetes</taxon>
        <taxon>Mycobacteriales</taxon>
        <taxon>Nocardiaceae</taxon>
        <taxon>Nocardia</taxon>
    </lineage>
</organism>
<accession>A0A4U8W7F2</accession>
<feature type="compositionally biased region" description="Low complexity" evidence="1">
    <location>
        <begin position="73"/>
        <end position="86"/>
    </location>
</feature>
<evidence type="ECO:0000256" key="1">
    <source>
        <dbReference type="SAM" id="MobiDB-lite"/>
    </source>
</evidence>